<feature type="transmembrane region" description="Helical" evidence="7">
    <location>
        <begin position="115"/>
        <end position="135"/>
    </location>
</feature>
<dbReference type="AlphaFoldDB" id="A0A2T2WIY3"/>
<feature type="transmembrane region" description="Helical" evidence="7">
    <location>
        <begin position="82"/>
        <end position="103"/>
    </location>
</feature>
<keyword evidence="5 7" id="KW-1133">Transmembrane helix</keyword>
<evidence type="ECO:0000256" key="4">
    <source>
        <dbReference type="ARBA" id="ARBA00022692"/>
    </source>
</evidence>
<dbReference type="EMBL" id="PXYV01000020">
    <property type="protein sequence ID" value="PSR22198.1"/>
    <property type="molecule type" value="Genomic_DNA"/>
</dbReference>
<evidence type="ECO:0000313" key="8">
    <source>
        <dbReference type="EMBL" id="PSR22198.1"/>
    </source>
</evidence>
<comment type="similarity">
    <text evidence="2">Belongs to the chromate ion transporter (CHR) (TC 2.A.51) family.</text>
</comment>
<keyword evidence="6 7" id="KW-0472">Membrane</keyword>
<evidence type="ECO:0000256" key="6">
    <source>
        <dbReference type="ARBA" id="ARBA00023136"/>
    </source>
</evidence>
<feature type="transmembrane region" description="Helical" evidence="7">
    <location>
        <begin position="12"/>
        <end position="34"/>
    </location>
</feature>
<evidence type="ECO:0000256" key="5">
    <source>
        <dbReference type="ARBA" id="ARBA00022989"/>
    </source>
</evidence>
<name>A0A2T2WIY3_9FIRM</name>
<keyword evidence="3" id="KW-1003">Cell membrane</keyword>
<dbReference type="GO" id="GO:0005886">
    <property type="term" value="C:plasma membrane"/>
    <property type="evidence" value="ECO:0007669"/>
    <property type="project" value="UniProtKB-SubCell"/>
</dbReference>
<evidence type="ECO:0000256" key="7">
    <source>
        <dbReference type="SAM" id="Phobius"/>
    </source>
</evidence>
<proteinExistence type="inferred from homology"/>
<organism evidence="8 9">
    <name type="scientific">Sulfobacillus acidophilus</name>
    <dbReference type="NCBI Taxonomy" id="53633"/>
    <lineage>
        <taxon>Bacteria</taxon>
        <taxon>Bacillati</taxon>
        <taxon>Bacillota</taxon>
        <taxon>Clostridia</taxon>
        <taxon>Eubacteriales</taxon>
        <taxon>Clostridiales Family XVII. Incertae Sedis</taxon>
        <taxon>Sulfobacillus</taxon>
    </lineage>
</organism>
<evidence type="ECO:0000256" key="3">
    <source>
        <dbReference type="ARBA" id="ARBA00022475"/>
    </source>
</evidence>
<dbReference type="Pfam" id="PF02417">
    <property type="entry name" value="Chromate_transp"/>
    <property type="match status" value="1"/>
</dbReference>
<evidence type="ECO:0000256" key="1">
    <source>
        <dbReference type="ARBA" id="ARBA00004651"/>
    </source>
</evidence>
<keyword evidence="4 7" id="KW-0812">Transmembrane</keyword>
<evidence type="ECO:0000256" key="2">
    <source>
        <dbReference type="ARBA" id="ARBA00005262"/>
    </source>
</evidence>
<dbReference type="InterPro" id="IPR003370">
    <property type="entry name" value="Chromate_transpt"/>
</dbReference>
<protein>
    <submittedName>
        <fullName evidence="8">Chromate transporter</fullName>
    </submittedName>
</protein>
<comment type="caution">
    <text evidence="8">The sequence shown here is derived from an EMBL/GenBank/DDBJ whole genome shotgun (WGS) entry which is preliminary data.</text>
</comment>
<evidence type="ECO:0000313" key="9">
    <source>
        <dbReference type="Proteomes" id="UP000241848"/>
    </source>
</evidence>
<sequence length="184" mass="20298">MTPTATPTLRQLLQVYMKIGLLGFGGGFAVLAFIRSEVVDRNHWVTPEQFDHMVEMSAFAPGPTTTNVLAAIAYRLRGWRGLIVGTFSVLWPSFLLILVLAKLTAVLHDPWITGALRGMEIAVVGLLVDVIWTLWQDVPHRFLTVAVAVVAGGLTWIGLNPALIVVSAAVFAYLQFRWQSRTRS</sequence>
<dbReference type="PANTHER" id="PTHR43663:SF1">
    <property type="entry name" value="CHROMATE TRANSPORTER"/>
    <property type="match status" value="1"/>
</dbReference>
<comment type="subcellular location">
    <subcellularLocation>
        <location evidence="1">Cell membrane</location>
        <topology evidence="1">Multi-pass membrane protein</topology>
    </subcellularLocation>
</comment>
<gene>
    <name evidence="8" type="ORF">C7B45_07435</name>
</gene>
<dbReference type="InterPro" id="IPR052518">
    <property type="entry name" value="CHR_Transporter"/>
</dbReference>
<dbReference type="GO" id="GO:0015109">
    <property type="term" value="F:chromate transmembrane transporter activity"/>
    <property type="evidence" value="ECO:0007669"/>
    <property type="project" value="InterPro"/>
</dbReference>
<feature type="transmembrane region" description="Helical" evidence="7">
    <location>
        <begin position="141"/>
        <end position="174"/>
    </location>
</feature>
<dbReference type="Proteomes" id="UP000241848">
    <property type="component" value="Unassembled WGS sequence"/>
</dbReference>
<dbReference type="PANTHER" id="PTHR43663">
    <property type="entry name" value="CHROMATE TRANSPORT PROTEIN-RELATED"/>
    <property type="match status" value="1"/>
</dbReference>
<reference evidence="8 9" key="1">
    <citation type="journal article" date="2014" name="BMC Genomics">
        <title>Comparison of environmental and isolate Sulfobacillus genomes reveals diverse carbon, sulfur, nitrogen, and hydrogen metabolisms.</title>
        <authorList>
            <person name="Justice N.B."/>
            <person name="Norman A."/>
            <person name="Brown C.T."/>
            <person name="Singh A."/>
            <person name="Thomas B.C."/>
            <person name="Banfield J.F."/>
        </authorList>
    </citation>
    <scope>NUCLEOTIDE SEQUENCE [LARGE SCALE GENOMIC DNA]</scope>
    <source>
        <strain evidence="8">AMDSBA3</strain>
    </source>
</reference>
<accession>A0A2T2WIY3</accession>